<dbReference type="InterPro" id="IPR000601">
    <property type="entry name" value="PKD_dom"/>
</dbReference>
<feature type="domain" description="PKD" evidence="3">
    <location>
        <begin position="21"/>
        <end position="99"/>
    </location>
</feature>
<feature type="domain" description="CARDB" evidence="2">
    <location>
        <begin position="112"/>
        <end position="194"/>
    </location>
</feature>
<sequence length="265" mass="29581">VEDITKPVVKMKMLSEGKEVSEIKEGEEVLFDASESYDPDNGTISSWSWSIKDSKYQEINATVYELVNGSFSSDKLELQFKEYGTYYIILNVSDEDGNYAVLNRSIHVTPVRPDLGINTVEVKGDKVEGKQLTFQVNVTNNGNRDADVYYIAIIVNGKEVTNESFTGLANGSYAIQSVTWTPDSPGEYKVTVKVYCPGEPSSYFTDNEKKVDVTINQAAWKTPAIVIGVIAVIGIIGYIGWVAQKKRKEGKKFTKRTKSKKKEKK</sequence>
<dbReference type="Pfam" id="PF07705">
    <property type="entry name" value="CARDB"/>
    <property type="match status" value="1"/>
</dbReference>
<protein>
    <recommendedName>
        <fullName evidence="5">PKD domain-containing protein</fullName>
    </recommendedName>
</protein>
<accession>A0A7J3TB82</accession>
<dbReference type="Proteomes" id="UP000886130">
    <property type="component" value="Unassembled WGS sequence"/>
</dbReference>
<evidence type="ECO:0008006" key="5">
    <source>
        <dbReference type="Google" id="ProtNLM"/>
    </source>
</evidence>
<dbReference type="InterPro" id="IPR013783">
    <property type="entry name" value="Ig-like_fold"/>
</dbReference>
<keyword evidence="1" id="KW-0812">Transmembrane</keyword>
<evidence type="ECO:0000259" key="2">
    <source>
        <dbReference type="Pfam" id="PF07705"/>
    </source>
</evidence>
<comment type="caution">
    <text evidence="4">The sequence shown here is derived from an EMBL/GenBank/DDBJ whole genome shotgun (WGS) entry which is preliminary data.</text>
</comment>
<dbReference type="Pfam" id="PF18911">
    <property type="entry name" value="PKD_4"/>
    <property type="match status" value="1"/>
</dbReference>
<name>A0A7J3TB82_9ARCH</name>
<dbReference type="SUPFAM" id="SSF49299">
    <property type="entry name" value="PKD domain"/>
    <property type="match status" value="1"/>
</dbReference>
<dbReference type="AlphaFoldDB" id="A0A7J3TB82"/>
<feature type="transmembrane region" description="Helical" evidence="1">
    <location>
        <begin position="224"/>
        <end position="243"/>
    </location>
</feature>
<dbReference type="InterPro" id="IPR011635">
    <property type="entry name" value="CARDB"/>
</dbReference>
<reference evidence="4" key="1">
    <citation type="journal article" date="2020" name="mSystems">
        <title>Genome- and Community-Level Interaction Insights into Carbon Utilization and Element Cycling Functions of Hydrothermarchaeota in Hydrothermal Sediment.</title>
        <authorList>
            <person name="Zhou Z."/>
            <person name="Liu Y."/>
            <person name="Xu W."/>
            <person name="Pan J."/>
            <person name="Luo Z.H."/>
            <person name="Li M."/>
        </authorList>
    </citation>
    <scope>NUCLEOTIDE SEQUENCE [LARGE SCALE GENOMIC DNA]</scope>
    <source>
        <strain evidence="4">HyVt-85</strain>
    </source>
</reference>
<evidence type="ECO:0000259" key="3">
    <source>
        <dbReference type="Pfam" id="PF18911"/>
    </source>
</evidence>
<feature type="non-terminal residue" evidence="4">
    <location>
        <position position="1"/>
    </location>
</feature>
<proteinExistence type="predicted"/>
<evidence type="ECO:0000256" key="1">
    <source>
        <dbReference type="SAM" id="Phobius"/>
    </source>
</evidence>
<keyword evidence="1" id="KW-1133">Transmembrane helix</keyword>
<gene>
    <name evidence="4" type="ORF">ENL31_01655</name>
</gene>
<keyword evidence="1" id="KW-0472">Membrane</keyword>
<organism evidence="4">
    <name type="scientific">Candidatus Aciduliprofundum boonei</name>
    <dbReference type="NCBI Taxonomy" id="379547"/>
    <lineage>
        <taxon>Archaea</taxon>
        <taxon>Methanobacteriati</taxon>
        <taxon>Thermoplasmatota</taxon>
        <taxon>DHVE2 group</taxon>
        <taxon>Candidatus Aciduliprofundum</taxon>
    </lineage>
</organism>
<dbReference type="EMBL" id="DRTM01000121">
    <property type="protein sequence ID" value="HHE75818.1"/>
    <property type="molecule type" value="Genomic_DNA"/>
</dbReference>
<dbReference type="Gene3D" id="2.60.40.10">
    <property type="entry name" value="Immunoglobulins"/>
    <property type="match status" value="2"/>
</dbReference>
<dbReference type="InterPro" id="IPR035986">
    <property type="entry name" value="PKD_dom_sf"/>
</dbReference>
<evidence type="ECO:0000313" key="4">
    <source>
        <dbReference type="EMBL" id="HHE75818.1"/>
    </source>
</evidence>